<sequence>MPYSRIPPALCLCLVLSACGIQVSRIPADTLDQPRAEGPLPADMMAAMERDIRDVVTTIHRSGTGQAVYRGEKFDDYRVEGRLLHREPTLRDRYTGESYHCSQVQVMAKLNYHRTYYDRESQRVGVSNRERLQRTDRLCTYDSARDVYEAGEVVVTDD</sequence>
<comment type="caution">
    <text evidence="1">The sequence shown here is derived from an EMBL/GenBank/DDBJ whole genome shotgun (WGS) entry which is preliminary data.</text>
</comment>
<evidence type="ECO:0008006" key="3">
    <source>
        <dbReference type="Google" id="ProtNLM"/>
    </source>
</evidence>
<keyword evidence="2" id="KW-1185">Reference proteome</keyword>
<evidence type="ECO:0000313" key="1">
    <source>
        <dbReference type="EMBL" id="MBN7797829.1"/>
    </source>
</evidence>
<evidence type="ECO:0000313" key="2">
    <source>
        <dbReference type="Proteomes" id="UP000664303"/>
    </source>
</evidence>
<dbReference type="EMBL" id="JAFKCZ010000010">
    <property type="protein sequence ID" value="MBN7797829.1"/>
    <property type="molecule type" value="Genomic_DNA"/>
</dbReference>
<dbReference type="Proteomes" id="UP000664303">
    <property type="component" value="Unassembled WGS sequence"/>
</dbReference>
<proteinExistence type="predicted"/>
<organism evidence="1 2">
    <name type="scientific">Parahaliea mediterranea</name>
    <dbReference type="NCBI Taxonomy" id="651086"/>
    <lineage>
        <taxon>Bacteria</taxon>
        <taxon>Pseudomonadati</taxon>
        <taxon>Pseudomonadota</taxon>
        <taxon>Gammaproteobacteria</taxon>
        <taxon>Cellvibrionales</taxon>
        <taxon>Halieaceae</taxon>
        <taxon>Parahaliea</taxon>
    </lineage>
</organism>
<dbReference type="PROSITE" id="PS51257">
    <property type="entry name" value="PROKAR_LIPOPROTEIN"/>
    <property type="match status" value="1"/>
</dbReference>
<protein>
    <recommendedName>
        <fullName evidence="3">Lipoprotein</fullName>
    </recommendedName>
</protein>
<reference evidence="1" key="1">
    <citation type="submission" date="2021-02" db="EMBL/GenBank/DDBJ databases">
        <title>PHA producing bacteria isolated from coastal sediment in Guangdong, Shenzhen.</title>
        <authorList>
            <person name="Zheng W."/>
            <person name="Yu S."/>
            <person name="Huang Y."/>
        </authorList>
    </citation>
    <scope>NUCLEOTIDE SEQUENCE</scope>
    <source>
        <strain evidence="1">TN14-10</strain>
    </source>
</reference>
<dbReference type="RefSeq" id="WP_206561275.1">
    <property type="nucleotide sequence ID" value="NZ_JAFKCZ010000010.1"/>
</dbReference>
<dbReference type="AlphaFoldDB" id="A0A939DGU8"/>
<accession>A0A939DGU8</accession>
<gene>
    <name evidence="1" type="ORF">JYP50_14560</name>
</gene>
<name>A0A939DGU8_9GAMM</name>